<name>A0A9P0BCC3_BRAAE</name>
<dbReference type="EMBL" id="OV121138">
    <property type="protein sequence ID" value="CAH0560066.1"/>
    <property type="molecule type" value="Genomic_DNA"/>
</dbReference>
<keyword evidence="3" id="KW-1185">Reference proteome</keyword>
<proteinExistence type="predicted"/>
<gene>
    <name evidence="2" type="ORF">MELIAE_LOCUS9896</name>
</gene>
<keyword evidence="1" id="KW-0732">Signal</keyword>
<organism evidence="2 3">
    <name type="scientific">Brassicogethes aeneus</name>
    <name type="common">Rape pollen beetle</name>
    <name type="synonym">Meligethes aeneus</name>
    <dbReference type="NCBI Taxonomy" id="1431903"/>
    <lineage>
        <taxon>Eukaryota</taxon>
        <taxon>Metazoa</taxon>
        <taxon>Ecdysozoa</taxon>
        <taxon>Arthropoda</taxon>
        <taxon>Hexapoda</taxon>
        <taxon>Insecta</taxon>
        <taxon>Pterygota</taxon>
        <taxon>Neoptera</taxon>
        <taxon>Endopterygota</taxon>
        <taxon>Coleoptera</taxon>
        <taxon>Polyphaga</taxon>
        <taxon>Cucujiformia</taxon>
        <taxon>Nitidulidae</taxon>
        <taxon>Meligethinae</taxon>
        <taxon>Brassicogethes</taxon>
    </lineage>
</organism>
<dbReference type="Proteomes" id="UP001154078">
    <property type="component" value="Chromosome 7"/>
</dbReference>
<dbReference type="AlphaFoldDB" id="A0A9P0BCC3"/>
<accession>A0A9P0BCC3</accession>
<feature type="chain" id="PRO_5040235746" evidence="1">
    <location>
        <begin position="16"/>
        <end position="224"/>
    </location>
</feature>
<evidence type="ECO:0000313" key="2">
    <source>
        <dbReference type="EMBL" id="CAH0560066.1"/>
    </source>
</evidence>
<evidence type="ECO:0000256" key="1">
    <source>
        <dbReference type="SAM" id="SignalP"/>
    </source>
</evidence>
<reference evidence="2" key="1">
    <citation type="submission" date="2021-12" db="EMBL/GenBank/DDBJ databases">
        <authorList>
            <person name="King R."/>
        </authorList>
    </citation>
    <scope>NUCLEOTIDE SEQUENCE</scope>
</reference>
<dbReference type="OrthoDB" id="6372754at2759"/>
<sequence length="224" mass="26618">MILYVFILFFVRVLCDENVTEVTNFVTTDKFVEKIERTVQPLNFSGGLIKGEKKITDFKPSPQLDVEYEYNKFPVVPAHPEAKRSKIQNEYYTSTESTYPWRIKFPAPERERERPYKFYNENEERPSKFYNENEESPSYTSKNFQKNEDISFQKHVPIRQNSYDNIYKEPEEKYSYNMMERPSPIQKTGGEDIMDKTEDLKKIFAAVRHQDCSPITCENIQNPP</sequence>
<evidence type="ECO:0000313" key="3">
    <source>
        <dbReference type="Proteomes" id="UP001154078"/>
    </source>
</evidence>
<feature type="signal peptide" evidence="1">
    <location>
        <begin position="1"/>
        <end position="15"/>
    </location>
</feature>
<protein>
    <submittedName>
        <fullName evidence="2">Uncharacterized protein</fullName>
    </submittedName>
</protein>